<proteinExistence type="predicted"/>
<dbReference type="AlphaFoldDB" id="A0A6L2KYJ4"/>
<dbReference type="CDD" id="cd00303">
    <property type="entry name" value="retropepsin_like"/>
    <property type="match status" value="1"/>
</dbReference>
<dbReference type="GO" id="GO:0003964">
    <property type="term" value="F:RNA-directed DNA polymerase activity"/>
    <property type="evidence" value="ECO:0007669"/>
    <property type="project" value="UniProtKB-KW"/>
</dbReference>
<dbReference type="InterPro" id="IPR021109">
    <property type="entry name" value="Peptidase_aspartic_dom_sf"/>
</dbReference>
<keyword evidence="1" id="KW-0548">Nucleotidyltransferase</keyword>
<comment type="caution">
    <text evidence="1">The sequence shown here is derived from an EMBL/GenBank/DDBJ whole genome shotgun (WGS) entry which is preliminary data.</text>
</comment>
<dbReference type="PANTHER" id="PTHR33067">
    <property type="entry name" value="RNA-DIRECTED DNA POLYMERASE-RELATED"/>
    <property type="match status" value="1"/>
</dbReference>
<reference evidence="1" key="1">
    <citation type="journal article" date="2019" name="Sci. Rep.">
        <title>Draft genome of Tanacetum cinerariifolium, the natural source of mosquito coil.</title>
        <authorList>
            <person name="Yamashiro T."/>
            <person name="Shiraishi A."/>
            <person name="Satake H."/>
            <person name="Nakayama K."/>
        </authorList>
    </citation>
    <scope>NUCLEOTIDE SEQUENCE</scope>
</reference>
<keyword evidence="1" id="KW-0808">Transferase</keyword>
<evidence type="ECO:0000313" key="1">
    <source>
        <dbReference type="EMBL" id="GEU54761.1"/>
    </source>
</evidence>
<dbReference type="PANTHER" id="PTHR33067:SF35">
    <property type="entry name" value="ASPARTIC PEPTIDASE DDI1-TYPE DOMAIN-CONTAINING PROTEIN"/>
    <property type="match status" value="1"/>
</dbReference>
<accession>A0A6L2KYJ4</accession>
<keyword evidence="1" id="KW-0695">RNA-directed DNA polymerase</keyword>
<dbReference type="EMBL" id="BKCJ010003385">
    <property type="protein sequence ID" value="GEU54761.1"/>
    <property type="molecule type" value="Genomic_DNA"/>
</dbReference>
<organism evidence="1">
    <name type="scientific">Tanacetum cinerariifolium</name>
    <name type="common">Dalmatian daisy</name>
    <name type="synonym">Chrysanthemum cinerariifolium</name>
    <dbReference type="NCBI Taxonomy" id="118510"/>
    <lineage>
        <taxon>Eukaryota</taxon>
        <taxon>Viridiplantae</taxon>
        <taxon>Streptophyta</taxon>
        <taxon>Embryophyta</taxon>
        <taxon>Tracheophyta</taxon>
        <taxon>Spermatophyta</taxon>
        <taxon>Magnoliopsida</taxon>
        <taxon>eudicotyledons</taxon>
        <taxon>Gunneridae</taxon>
        <taxon>Pentapetalae</taxon>
        <taxon>asterids</taxon>
        <taxon>campanulids</taxon>
        <taxon>Asterales</taxon>
        <taxon>Asteraceae</taxon>
        <taxon>Asteroideae</taxon>
        <taxon>Anthemideae</taxon>
        <taxon>Anthemidinae</taxon>
        <taxon>Tanacetum</taxon>
    </lineage>
</organism>
<sequence length="280" mass="31633">MIRSFTKKLRIKWRSSFKSFKICTSTLALLLMLKFASTIKSLLANKDKLFELAKIPLNENCSAMLLKNLPEKPGDPGKFLVPCDFPGMDVCHALADLGASINLMPLSIWKKLSLPELTPTRMTLELADRSITHAKGVAEDVFVKVGKFHFSTDFVVVDFEVDPRVPLISWRSFLRTGRAIVDVYGEEITLRVNDEAVTFNLNQTTRYSSTYDDMSQGELVKAKSSIEEPPKLELKDLPSHLEYAYLEGADKLPVIIEKDLKIDEKEDLLKMPKSHKRAIA</sequence>
<gene>
    <name evidence="1" type="ORF">Tci_026739</name>
</gene>
<name>A0A6L2KYJ4_TANCI</name>
<dbReference type="Gene3D" id="2.40.70.10">
    <property type="entry name" value="Acid Proteases"/>
    <property type="match status" value="1"/>
</dbReference>
<protein>
    <submittedName>
        <fullName evidence="1">Reverse transcriptase domain-containing protein</fullName>
    </submittedName>
</protein>